<keyword evidence="1" id="KW-0808">Transferase</keyword>
<proteinExistence type="predicted"/>
<dbReference type="GO" id="GO:0016740">
    <property type="term" value="F:transferase activity"/>
    <property type="evidence" value="ECO:0007669"/>
    <property type="project" value="UniProtKB-KW"/>
</dbReference>
<dbReference type="Proteomes" id="UP000070444">
    <property type="component" value="Unassembled WGS sequence"/>
</dbReference>
<evidence type="ECO:0000313" key="2">
    <source>
        <dbReference type="Proteomes" id="UP000070444"/>
    </source>
</evidence>
<dbReference type="SUPFAM" id="SSF53756">
    <property type="entry name" value="UDP-Glycosyltransferase/glycogen phosphorylase"/>
    <property type="match status" value="1"/>
</dbReference>
<name>A0A137PCJ5_CONC2</name>
<dbReference type="AlphaFoldDB" id="A0A137PCJ5"/>
<reference evidence="1 2" key="1">
    <citation type="journal article" date="2015" name="Genome Biol. Evol.">
        <title>Phylogenomic analyses indicate that early fungi evolved digesting cell walls of algal ancestors of land plants.</title>
        <authorList>
            <person name="Chang Y."/>
            <person name="Wang S."/>
            <person name="Sekimoto S."/>
            <person name="Aerts A.L."/>
            <person name="Choi C."/>
            <person name="Clum A."/>
            <person name="LaButti K.M."/>
            <person name="Lindquist E.A."/>
            <person name="Yee Ngan C."/>
            <person name="Ohm R.A."/>
            <person name="Salamov A.A."/>
            <person name="Grigoriev I.V."/>
            <person name="Spatafora J.W."/>
            <person name="Berbee M.L."/>
        </authorList>
    </citation>
    <scope>NUCLEOTIDE SEQUENCE [LARGE SCALE GENOMIC DNA]</scope>
    <source>
        <strain evidence="1 2">NRRL 28638</strain>
    </source>
</reference>
<evidence type="ECO:0000313" key="1">
    <source>
        <dbReference type="EMBL" id="KXN72692.1"/>
    </source>
</evidence>
<gene>
    <name evidence="1" type="ORF">CONCODRAFT_15973</name>
</gene>
<sequence>MIFLKRISIILVTFSNYISGNKNEFSNHINKPVNILISQYAGSLSHVKFLLEISNGLAKKGHKITYATPDQMLYFGKGYNVTMYNMGLIDFIDWDENFVQISDFVPPLYDQFFPAYEALIKDTNPDVVICDFFSAACVDYCQLHKIPYIVGMQALDSPLNTIPYINDNSLVQYVLEKRYQLGR</sequence>
<dbReference type="OrthoDB" id="5835829at2759"/>
<accession>A0A137PCJ5</accession>
<protein>
    <submittedName>
        <fullName evidence="1">Glycosyltransferase family 1 protein</fullName>
    </submittedName>
</protein>
<keyword evidence="2" id="KW-1185">Reference proteome</keyword>
<dbReference type="EMBL" id="KQ964448">
    <property type="protein sequence ID" value="KXN72692.1"/>
    <property type="molecule type" value="Genomic_DNA"/>
</dbReference>
<organism evidence="1 2">
    <name type="scientific">Conidiobolus coronatus (strain ATCC 28846 / CBS 209.66 / NRRL 28638)</name>
    <name type="common">Delacroixia coronata</name>
    <dbReference type="NCBI Taxonomy" id="796925"/>
    <lineage>
        <taxon>Eukaryota</taxon>
        <taxon>Fungi</taxon>
        <taxon>Fungi incertae sedis</taxon>
        <taxon>Zoopagomycota</taxon>
        <taxon>Entomophthoromycotina</taxon>
        <taxon>Entomophthoromycetes</taxon>
        <taxon>Entomophthorales</taxon>
        <taxon>Ancylistaceae</taxon>
        <taxon>Conidiobolus</taxon>
    </lineage>
</organism>
<dbReference type="Gene3D" id="3.40.50.2000">
    <property type="entry name" value="Glycogen Phosphorylase B"/>
    <property type="match status" value="1"/>
</dbReference>